<organism evidence="1 2">
    <name type="scientific">Marchantia polymorpha subsp. ruderalis</name>
    <dbReference type="NCBI Taxonomy" id="1480154"/>
    <lineage>
        <taxon>Eukaryota</taxon>
        <taxon>Viridiplantae</taxon>
        <taxon>Streptophyta</taxon>
        <taxon>Embryophyta</taxon>
        <taxon>Marchantiophyta</taxon>
        <taxon>Marchantiopsida</taxon>
        <taxon>Marchantiidae</taxon>
        <taxon>Marchantiales</taxon>
        <taxon>Marchantiaceae</taxon>
        <taxon>Marchantia</taxon>
    </lineage>
</organism>
<dbReference type="EMBL" id="LVLJ01000748">
    <property type="protein sequence ID" value="OAE32682.1"/>
    <property type="molecule type" value="Genomic_DNA"/>
</dbReference>
<reference evidence="1" key="1">
    <citation type="submission" date="2016-03" db="EMBL/GenBank/DDBJ databases">
        <title>Mechanisms controlling the formation of the plant cell surface in tip-growing cells are functionally conserved among land plants.</title>
        <authorList>
            <person name="Honkanen S."/>
            <person name="Jones V.A."/>
            <person name="Morieri G."/>
            <person name="Champion C."/>
            <person name="Hetherington A.J."/>
            <person name="Kelly S."/>
            <person name="Saint-Marcoux D."/>
            <person name="Proust H."/>
            <person name="Prescott H."/>
            <person name="Dolan L."/>
        </authorList>
    </citation>
    <scope>NUCLEOTIDE SEQUENCE [LARGE SCALE GENOMIC DNA]</scope>
    <source>
        <tissue evidence="1">Whole gametophyte</tissue>
    </source>
</reference>
<keyword evidence="2" id="KW-1185">Reference proteome</keyword>
<sequence length="121" mass="14137">MDDCEEGFTSVDMIDIKIKNAGEYDQENINKHKTKLKSKTPKSKYFIILAIGKEFKQALNKLVDEKQCLDYLDEIFKTKNQIREIELEKKFTKLVREHGELIDGKSYHYLSLYAGEVQDGQ</sequence>
<accession>A0A176WK20</accession>
<name>A0A176WK20_MARPO</name>
<gene>
    <name evidence="1" type="ORF">AXG93_4085s1030</name>
</gene>
<dbReference type="AlphaFoldDB" id="A0A176WK20"/>
<dbReference type="Proteomes" id="UP000077202">
    <property type="component" value="Unassembled WGS sequence"/>
</dbReference>
<protein>
    <submittedName>
        <fullName evidence="1">Uncharacterized protein</fullName>
    </submittedName>
</protein>
<evidence type="ECO:0000313" key="1">
    <source>
        <dbReference type="EMBL" id="OAE32682.1"/>
    </source>
</evidence>
<evidence type="ECO:0000313" key="2">
    <source>
        <dbReference type="Proteomes" id="UP000077202"/>
    </source>
</evidence>
<proteinExistence type="predicted"/>
<comment type="caution">
    <text evidence="1">The sequence shown here is derived from an EMBL/GenBank/DDBJ whole genome shotgun (WGS) entry which is preliminary data.</text>
</comment>